<dbReference type="Gene3D" id="1.20.140.70">
    <property type="entry name" value="Oligopeptidase f, N-terminal domain"/>
    <property type="match status" value="1"/>
</dbReference>
<name>A0AAF0CPS8_9BACT</name>
<dbReference type="KEGG" id="slom:PXH66_02965"/>
<dbReference type="NCBIfam" id="TIGR00181">
    <property type="entry name" value="pepF"/>
    <property type="match status" value="1"/>
</dbReference>
<dbReference type="InterPro" id="IPR004438">
    <property type="entry name" value="Peptidase_M3B"/>
</dbReference>
<dbReference type="RefSeq" id="WP_330930337.1">
    <property type="nucleotide sequence ID" value="NZ_CP119075.1"/>
</dbReference>
<dbReference type="InterPro" id="IPR001567">
    <property type="entry name" value="Pept_M3A_M3B_dom"/>
</dbReference>
<evidence type="ECO:0000256" key="3">
    <source>
        <dbReference type="ARBA" id="ARBA00022801"/>
    </source>
</evidence>
<evidence type="ECO:0000259" key="8">
    <source>
        <dbReference type="Pfam" id="PF08439"/>
    </source>
</evidence>
<dbReference type="InterPro" id="IPR013647">
    <property type="entry name" value="OligopepF_N_dom"/>
</dbReference>
<evidence type="ECO:0000313" key="10">
    <source>
        <dbReference type="Proteomes" id="UP001218638"/>
    </source>
</evidence>
<dbReference type="GO" id="GO:0046872">
    <property type="term" value="F:metal ion binding"/>
    <property type="evidence" value="ECO:0007669"/>
    <property type="project" value="UniProtKB-UniRule"/>
</dbReference>
<accession>A0AAF0CPS8</accession>
<dbReference type="Pfam" id="PF08439">
    <property type="entry name" value="Peptidase_M3_N"/>
    <property type="match status" value="1"/>
</dbReference>
<dbReference type="GO" id="GO:0006508">
    <property type="term" value="P:proteolysis"/>
    <property type="evidence" value="ECO:0007669"/>
    <property type="project" value="UniProtKB-KW"/>
</dbReference>
<comment type="similarity">
    <text evidence="6">Belongs to the peptidase M3B family.</text>
</comment>
<dbReference type="Pfam" id="PF01432">
    <property type="entry name" value="Peptidase_M3"/>
    <property type="match status" value="1"/>
</dbReference>
<comment type="cofactor">
    <cofactor evidence="6">
        <name>Zn(2+)</name>
        <dbReference type="ChEBI" id="CHEBI:29105"/>
    </cofactor>
    <text evidence="6">Binds 1 zinc ion.</text>
</comment>
<proteinExistence type="inferred from homology"/>
<dbReference type="AlphaFoldDB" id="A0AAF0CPS8"/>
<keyword evidence="1 6" id="KW-0645">Protease</keyword>
<evidence type="ECO:0000259" key="7">
    <source>
        <dbReference type="Pfam" id="PF01432"/>
    </source>
</evidence>
<dbReference type="CDD" id="cd09608">
    <property type="entry name" value="M3B_PepF"/>
    <property type="match status" value="1"/>
</dbReference>
<feature type="domain" description="Oligopeptidase F N-terminal" evidence="8">
    <location>
        <begin position="131"/>
        <end position="198"/>
    </location>
</feature>
<dbReference type="InterPro" id="IPR042088">
    <property type="entry name" value="OligoPept_F_C"/>
</dbReference>
<keyword evidence="3 6" id="KW-0378">Hydrolase</keyword>
<evidence type="ECO:0000256" key="1">
    <source>
        <dbReference type="ARBA" id="ARBA00022670"/>
    </source>
</evidence>
<evidence type="ECO:0000256" key="6">
    <source>
        <dbReference type="RuleBase" id="RU368091"/>
    </source>
</evidence>
<keyword evidence="5 6" id="KW-0482">Metalloprotease</keyword>
<keyword evidence="2 6" id="KW-0479">Metal-binding</keyword>
<gene>
    <name evidence="9" type="primary">pepF</name>
    <name evidence="9" type="ORF">PXH66_02965</name>
</gene>
<reference evidence="9" key="1">
    <citation type="submission" date="2023-03" db="EMBL/GenBank/DDBJ databases">
        <title>Lomoglobus Profundus gen. nov., sp. nov., a novel member of the phylum Verrucomicrobia, isolated from deep-marine sediment of South China Sea.</title>
        <authorList>
            <person name="Ahmad T."/>
            <person name="Ishaq S.E."/>
            <person name="Wang F."/>
        </authorList>
    </citation>
    <scope>NUCLEOTIDE SEQUENCE</scope>
    <source>
        <strain evidence="9">LMO-M01</strain>
    </source>
</reference>
<comment type="function">
    <text evidence="6">Has oligopeptidase activity and degrades a variety of small bioactive peptides.</text>
</comment>
<evidence type="ECO:0000313" key="9">
    <source>
        <dbReference type="EMBL" id="WED65807.1"/>
    </source>
</evidence>
<feature type="domain" description="Peptidase M3A/M3B catalytic" evidence="7">
    <location>
        <begin position="223"/>
        <end position="601"/>
    </location>
</feature>
<protein>
    <recommendedName>
        <fullName evidence="6">Oligopeptidase F</fullName>
        <ecNumber evidence="6">3.4.24.-</ecNumber>
    </recommendedName>
</protein>
<sequence length="622" mass="69369">MLKRRYFWSLLILTAAVVLPGRSEEMPADDGVWDLTELYASPEAWREALEETKAAIPHLAAYRGRLGEGGAVLQTFMDEGTAVLKEAYRLLVYATLSGDINVADSTGSERRSQAQQLLTDLSAATSFQSPELLSLGDDRVYSYLHDTPGLADYRYQIEEVLRGRPHTLSEEAEEILANASSATSGPRDVHSILSNSDIPWPTIVLKDGTAATIDQAGYRKLRALPDRDDRKAVFDAFWSTYKTFEATFGANYSSKVKADVFYAKSRKYDSSLARALDGANIPTEVYHTLLAEVDASLPTLHRYFRLRGRMLGVDQPRYYDIYPDLVSLDKPFPLAEGKRIVEAAVVPLGEDYVGKLTHGINSAWMHAYPSKGKRSGAYMFGAAYDVHPYVLMNYQDDYDSVSTLAHEWGHALHSLLAQESQPFVNAGYATFTAEIASVVNEVLLLDHMLELAESDDEKIFYLGSALEGMRGTYFRQAMFAEFELRTHELVEDGGAISGGKMTEIYGEILERYHGHDEGVLLIDDAYALEWAYIPHFYRNFYVFQYATSMAAANLFADMVLTGEKEKVDTYLNLLRAGGSDHPYELVKSAGVDLASPAPYRSTAARMDAIMDQMEEILAKQGR</sequence>
<evidence type="ECO:0000256" key="4">
    <source>
        <dbReference type="ARBA" id="ARBA00022833"/>
    </source>
</evidence>
<keyword evidence="10" id="KW-1185">Reference proteome</keyword>
<dbReference type="EC" id="3.4.24.-" evidence="6"/>
<dbReference type="Gene3D" id="1.10.1370.20">
    <property type="entry name" value="Oligoendopeptidase f, C-terminal domain"/>
    <property type="match status" value="1"/>
</dbReference>
<dbReference type="GO" id="GO:0004222">
    <property type="term" value="F:metalloendopeptidase activity"/>
    <property type="evidence" value="ECO:0007669"/>
    <property type="project" value="UniProtKB-UniRule"/>
</dbReference>
<dbReference type="EMBL" id="CP119075">
    <property type="protein sequence ID" value="WED65807.1"/>
    <property type="molecule type" value="Genomic_DNA"/>
</dbReference>
<dbReference type="Proteomes" id="UP001218638">
    <property type="component" value="Chromosome"/>
</dbReference>
<keyword evidence="4 6" id="KW-0862">Zinc</keyword>
<organism evidence="9 10">
    <name type="scientific">Synoicihabitans lomoniglobus</name>
    <dbReference type="NCBI Taxonomy" id="2909285"/>
    <lineage>
        <taxon>Bacteria</taxon>
        <taxon>Pseudomonadati</taxon>
        <taxon>Verrucomicrobiota</taxon>
        <taxon>Opitutia</taxon>
        <taxon>Opitutales</taxon>
        <taxon>Opitutaceae</taxon>
        <taxon>Synoicihabitans</taxon>
    </lineage>
</organism>
<dbReference type="Gene3D" id="1.10.287.830">
    <property type="entry name" value="putative peptidase helix hairpin domain like"/>
    <property type="match status" value="1"/>
</dbReference>
<evidence type="ECO:0000256" key="5">
    <source>
        <dbReference type="ARBA" id="ARBA00023049"/>
    </source>
</evidence>
<evidence type="ECO:0000256" key="2">
    <source>
        <dbReference type="ARBA" id="ARBA00022723"/>
    </source>
</evidence>
<dbReference type="SUPFAM" id="SSF55486">
    <property type="entry name" value="Metalloproteases ('zincins'), catalytic domain"/>
    <property type="match status" value="1"/>
</dbReference>